<reference evidence="3" key="1">
    <citation type="journal article" date="2014" name="Int. J. Syst. Evol. Microbiol.">
        <title>Complete genome sequence of Corynebacterium casei LMG S-19264T (=DSM 44701T), isolated from a smear-ripened cheese.</title>
        <authorList>
            <consortium name="US DOE Joint Genome Institute (JGI-PGF)"/>
            <person name="Walter F."/>
            <person name="Albersmeier A."/>
            <person name="Kalinowski J."/>
            <person name="Ruckert C."/>
        </authorList>
    </citation>
    <scope>NUCLEOTIDE SEQUENCE</scope>
    <source>
        <strain evidence="3">KCTC 23224</strain>
    </source>
</reference>
<keyword evidence="1" id="KW-0472">Membrane</keyword>
<accession>A0A8J3D1E6</accession>
<name>A0A8J3D1E6_9BACT</name>
<evidence type="ECO:0000256" key="1">
    <source>
        <dbReference type="SAM" id="Phobius"/>
    </source>
</evidence>
<reference evidence="3" key="2">
    <citation type="submission" date="2020-09" db="EMBL/GenBank/DDBJ databases">
        <authorList>
            <person name="Sun Q."/>
            <person name="Kim S."/>
        </authorList>
    </citation>
    <scope>NUCLEOTIDE SEQUENCE</scope>
    <source>
        <strain evidence="3">KCTC 23224</strain>
    </source>
</reference>
<comment type="caution">
    <text evidence="3">The sequence shown here is derived from an EMBL/GenBank/DDBJ whole genome shotgun (WGS) entry which is preliminary data.</text>
</comment>
<proteinExistence type="predicted"/>
<dbReference type="Proteomes" id="UP000642809">
    <property type="component" value="Unassembled WGS sequence"/>
</dbReference>
<protein>
    <recommendedName>
        <fullName evidence="2">YdbS-like PH domain-containing protein</fullName>
    </recommendedName>
</protein>
<gene>
    <name evidence="3" type="ORF">GCM10008106_32540</name>
</gene>
<keyword evidence="4" id="KW-1185">Reference proteome</keyword>
<dbReference type="Pfam" id="PF03703">
    <property type="entry name" value="bPH_2"/>
    <property type="match status" value="1"/>
</dbReference>
<feature type="domain" description="YdbS-like PH" evidence="2">
    <location>
        <begin position="42"/>
        <end position="97"/>
    </location>
</feature>
<dbReference type="AlphaFoldDB" id="A0A8J3D1E6"/>
<dbReference type="EMBL" id="BMYF01000023">
    <property type="protein sequence ID" value="GHB49225.1"/>
    <property type="molecule type" value="Genomic_DNA"/>
</dbReference>
<sequence>MNNPPILKPSQWINFGYILFGLIGSPLVIPFLIMVYKILDVYFWRFEVYGEYVIERRGVFTVNRRELYYFRVKAIQHNAPFLYRIVGISNVNVISSDPYSNHFEFKAIRQGLEFSNALRKLVQHGRKKNKIRELDFYNL</sequence>
<dbReference type="RefSeq" id="WP_189585200.1">
    <property type="nucleotide sequence ID" value="NZ_BMYF01000023.1"/>
</dbReference>
<feature type="transmembrane region" description="Helical" evidence="1">
    <location>
        <begin position="12"/>
        <end position="36"/>
    </location>
</feature>
<keyword evidence="1" id="KW-0812">Transmembrane</keyword>
<keyword evidence="1" id="KW-1133">Transmembrane helix</keyword>
<evidence type="ECO:0000313" key="4">
    <source>
        <dbReference type="Proteomes" id="UP000642809"/>
    </source>
</evidence>
<evidence type="ECO:0000313" key="3">
    <source>
        <dbReference type="EMBL" id="GHB49225.1"/>
    </source>
</evidence>
<dbReference type="InterPro" id="IPR005182">
    <property type="entry name" value="YdbS-like_PH"/>
</dbReference>
<evidence type="ECO:0000259" key="2">
    <source>
        <dbReference type="Pfam" id="PF03703"/>
    </source>
</evidence>
<organism evidence="3 4">
    <name type="scientific">Mongoliitalea lutea</name>
    <dbReference type="NCBI Taxonomy" id="849756"/>
    <lineage>
        <taxon>Bacteria</taxon>
        <taxon>Pseudomonadati</taxon>
        <taxon>Bacteroidota</taxon>
        <taxon>Cytophagia</taxon>
        <taxon>Cytophagales</taxon>
        <taxon>Cyclobacteriaceae</taxon>
        <taxon>Mongoliitalea</taxon>
    </lineage>
</organism>